<comment type="similarity">
    <text evidence="1">Belongs to the LysR transcriptional regulatory family.</text>
</comment>
<dbReference type="Gene3D" id="3.40.190.290">
    <property type="match status" value="1"/>
</dbReference>
<dbReference type="CDD" id="cd08422">
    <property type="entry name" value="PBP2_CrgA_like"/>
    <property type="match status" value="1"/>
</dbReference>
<evidence type="ECO:0000256" key="7">
    <source>
        <dbReference type="ARBA" id="ARBA00083243"/>
    </source>
</evidence>
<keyword evidence="4" id="KW-0804">Transcription</keyword>
<dbReference type="AlphaFoldDB" id="A0A936YLI4"/>
<dbReference type="GO" id="GO:0043565">
    <property type="term" value="F:sequence-specific DNA binding"/>
    <property type="evidence" value="ECO:0007669"/>
    <property type="project" value="TreeGrafter"/>
</dbReference>
<dbReference type="GO" id="GO:0003700">
    <property type="term" value="F:DNA-binding transcription factor activity"/>
    <property type="evidence" value="ECO:0007669"/>
    <property type="project" value="InterPro"/>
</dbReference>
<sequence length="304" mass="33802">MHKLRWIECFVTTVEEHSIAAAARKLGVTPAAVSQNIQKLEQSLSARLLNRTTRKISLTEAGARYYASTKPLIHELEMTGQQVTESQGEVSGRLRIASAVAFGRHRIAVQVARFASLYPKLSVELVLTDRNVDHIADEIDVSIRFRAQLEPGLIARKIATVPMIMCASPDYVARRGTPLTPGDIARHDCIGYRLPADGRTMRWGFMVNGERIEPDFKPLLVANDIDAIASMVLDGLGVSRLGAFIADEHIRQGRLVRLFASPEGTLLDPEPFHFFACVLDRHAKTQKVSLFIDFLHRALQAERG</sequence>
<dbReference type="PROSITE" id="PS50931">
    <property type="entry name" value="HTH_LYSR"/>
    <property type="match status" value="1"/>
</dbReference>
<dbReference type="InterPro" id="IPR000847">
    <property type="entry name" value="LysR_HTH_N"/>
</dbReference>
<dbReference type="RefSeq" id="WP_201657585.1">
    <property type="nucleotide sequence ID" value="NZ_JAEQNC010000005.1"/>
</dbReference>
<dbReference type="InterPro" id="IPR058163">
    <property type="entry name" value="LysR-type_TF_proteobact-type"/>
</dbReference>
<keyword evidence="2" id="KW-0805">Transcription regulation</keyword>
<feature type="domain" description="HTH lysR-type" evidence="8">
    <location>
        <begin position="1"/>
        <end position="59"/>
    </location>
</feature>
<evidence type="ECO:0000256" key="2">
    <source>
        <dbReference type="ARBA" id="ARBA00023015"/>
    </source>
</evidence>
<evidence type="ECO:0000256" key="5">
    <source>
        <dbReference type="ARBA" id="ARBA00054626"/>
    </source>
</evidence>
<dbReference type="InterPro" id="IPR036390">
    <property type="entry name" value="WH_DNA-bd_sf"/>
</dbReference>
<evidence type="ECO:0000256" key="4">
    <source>
        <dbReference type="ARBA" id="ARBA00023163"/>
    </source>
</evidence>
<dbReference type="Gene3D" id="1.10.10.10">
    <property type="entry name" value="Winged helix-like DNA-binding domain superfamily/Winged helix DNA-binding domain"/>
    <property type="match status" value="1"/>
</dbReference>
<keyword evidence="10" id="KW-1185">Reference proteome</keyword>
<dbReference type="Pfam" id="PF00126">
    <property type="entry name" value="HTH_1"/>
    <property type="match status" value="1"/>
</dbReference>
<keyword evidence="3" id="KW-0238">DNA-binding</keyword>
<dbReference type="FunFam" id="1.10.10.10:FF:000001">
    <property type="entry name" value="LysR family transcriptional regulator"/>
    <property type="match status" value="1"/>
</dbReference>
<evidence type="ECO:0000313" key="10">
    <source>
        <dbReference type="Proteomes" id="UP000633219"/>
    </source>
</evidence>
<dbReference type="GO" id="GO:0006351">
    <property type="term" value="P:DNA-templated transcription"/>
    <property type="evidence" value="ECO:0007669"/>
    <property type="project" value="TreeGrafter"/>
</dbReference>
<evidence type="ECO:0000259" key="8">
    <source>
        <dbReference type="PROSITE" id="PS50931"/>
    </source>
</evidence>
<dbReference type="InterPro" id="IPR036388">
    <property type="entry name" value="WH-like_DNA-bd_sf"/>
</dbReference>
<dbReference type="EMBL" id="JAEQNC010000005">
    <property type="protein sequence ID" value="MBL0372595.1"/>
    <property type="molecule type" value="Genomic_DNA"/>
</dbReference>
<evidence type="ECO:0000256" key="3">
    <source>
        <dbReference type="ARBA" id="ARBA00023125"/>
    </source>
</evidence>
<accession>A0A936YLI4</accession>
<evidence type="ECO:0000313" key="9">
    <source>
        <dbReference type="EMBL" id="MBL0372595.1"/>
    </source>
</evidence>
<evidence type="ECO:0000256" key="1">
    <source>
        <dbReference type="ARBA" id="ARBA00009437"/>
    </source>
</evidence>
<name>A0A936YLI4_9HYPH</name>
<reference evidence="9" key="1">
    <citation type="submission" date="2021-01" db="EMBL/GenBank/DDBJ databases">
        <title>Rhizobium sp. strain KVB221 16S ribosomal RNA gene Genome sequencing and assembly.</title>
        <authorList>
            <person name="Kang M."/>
        </authorList>
    </citation>
    <scope>NUCLEOTIDE SEQUENCE</scope>
    <source>
        <strain evidence="9">KVB221</strain>
    </source>
</reference>
<comment type="function">
    <text evidence="5">Transcriptional regulator of the ttuABCDE tartrate utilization operon.</text>
</comment>
<dbReference type="SUPFAM" id="SSF46785">
    <property type="entry name" value="Winged helix' DNA-binding domain"/>
    <property type="match status" value="1"/>
</dbReference>
<dbReference type="InterPro" id="IPR005119">
    <property type="entry name" value="LysR_subst-bd"/>
</dbReference>
<dbReference type="PANTHER" id="PTHR30537:SF17">
    <property type="entry name" value="LYSR-FAMILY REGULATORY PROTEIN"/>
    <property type="match status" value="1"/>
</dbReference>
<proteinExistence type="inferred from homology"/>
<dbReference type="SUPFAM" id="SSF53850">
    <property type="entry name" value="Periplasmic binding protein-like II"/>
    <property type="match status" value="1"/>
</dbReference>
<dbReference type="PANTHER" id="PTHR30537">
    <property type="entry name" value="HTH-TYPE TRANSCRIPTIONAL REGULATOR"/>
    <property type="match status" value="1"/>
</dbReference>
<organism evidence="9 10">
    <name type="scientific">Rhizobium setariae</name>
    <dbReference type="NCBI Taxonomy" id="2801340"/>
    <lineage>
        <taxon>Bacteria</taxon>
        <taxon>Pseudomonadati</taxon>
        <taxon>Pseudomonadota</taxon>
        <taxon>Alphaproteobacteria</taxon>
        <taxon>Hyphomicrobiales</taxon>
        <taxon>Rhizobiaceae</taxon>
        <taxon>Rhizobium/Agrobacterium group</taxon>
        <taxon>Rhizobium</taxon>
    </lineage>
</organism>
<comment type="caution">
    <text evidence="9">The sequence shown here is derived from an EMBL/GenBank/DDBJ whole genome shotgun (WGS) entry which is preliminary data.</text>
</comment>
<dbReference type="Pfam" id="PF03466">
    <property type="entry name" value="LysR_substrate"/>
    <property type="match status" value="1"/>
</dbReference>
<evidence type="ECO:0000256" key="6">
    <source>
        <dbReference type="ARBA" id="ARBA00067332"/>
    </source>
</evidence>
<gene>
    <name evidence="9" type="ORF">JJB09_11200</name>
</gene>
<protein>
    <recommendedName>
        <fullName evidence="6">HTH-type transcriptional regulator TtuA</fullName>
    </recommendedName>
    <alternativeName>
        <fullName evidence="7">Tartrate utilization transcriptional regulator</fullName>
    </alternativeName>
</protein>
<dbReference type="Proteomes" id="UP000633219">
    <property type="component" value="Unassembled WGS sequence"/>
</dbReference>